<dbReference type="InterPro" id="IPR006660">
    <property type="entry name" value="Arsenate_reductase-like"/>
</dbReference>
<dbReference type="SUPFAM" id="SSF52833">
    <property type="entry name" value="Thioredoxin-like"/>
    <property type="match status" value="1"/>
</dbReference>
<dbReference type="PANTHER" id="PTHR30041">
    <property type="entry name" value="ARSENATE REDUCTASE"/>
    <property type="match status" value="1"/>
</dbReference>
<dbReference type="Gene3D" id="3.40.30.10">
    <property type="entry name" value="Glutaredoxin"/>
    <property type="match status" value="1"/>
</dbReference>
<sequence>MIVTPSFPAEESKMPTPTATIYLNFACGTCRKAHDLLTAFNADAAPHDKVDVTIVEYVKTKLDVATIKSLLALLFPDDPSPSPLLMMRTTSEDFRALKLDALDPVDDREALIKAMSADPLLIARPIFVKDGRAIIARPHDRLYELLKTDYIADQPHPVDDYC</sequence>
<proteinExistence type="predicted"/>
<gene>
    <name evidence="1" type="ORF">DYB38_006109</name>
</gene>
<dbReference type="PROSITE" id="PS51353">
    <property type="entry name" value="ARSC"/>
    <property type="match status" value="1"/>
</dbReference>
<dbReference type="PANTHER" id="PTHR30041:SF4">
    <property type="entry name" value="ARSENATE REDUCTASE"/>
    <property type="match status" value="1"/>
</dbReference>
<accession>A0A397DMT5</accession>
<reference evidence="1 2" key="1">
    <citation type="submission" date="2018-08" db="EMBL/GenBank/DDBJ databases">
        <title>Aphanomyces genome sequencing and annotation.</title>
        <authorList>
            <person name="Minardi D."/>
            <person name="Oidtmann B."/>
            <person name="Van Der Giezen M."/>
            <person name="Studholme D.J."/>
        </authorList>
    </citation>
    <scope>NUCLEOTIDE SEQUENCE [LARGE SCALE GENOMIC DNA]</scope>
    <source>
        <strain evidence="1 2">SA</strain>
    </source>
</reference>
<evidence type="ECO:0000313" key="2">
    <source>
        <dbReference type="Proteomes" id="UP000265716"/>
    </source>
</evidence>
<name>A0A397DMT5_APHAT</name>
<protein>
    <recommendedName>
        <fullName evidence="3">Arsenate reductase</fullName>
    </recommendedName>
</protein>
<comment type="caution">
    <text evidence="1">The sequence shown here is derived from an EMBL/GenBank/DDBJ whole genome shotgun (WGS) entry which is preliminary data.</text>
</comment>
<dbReference type="AlphaFoldDB" id="A0A397DMT5"/>
<dbReference type="InterPro" id="IPR036249">
    <property type="entry name" value="Thioredoxin-like_sf"/>
</dbReference>
<evidence type="ECO:0008006" key="3">
    <source>
        <dbReference type="Google" id="ProtNLM"/>
    </source>
</evidence>
<dbReference type="Proteomes" id="UP000265716">
    <property type="component" value="Unassembled WGS sequence"/>
</dbReference>
<dbReference type="VEuPathDB" id="FungiDB:H257_07252"/>
<dbReference type="Pfam" id="PF03960">
    <property type="entry name" value="ArsC"/>
    <property type="match status" value="1"/>
</dbReference>
<evidence type="ECO:0000313" key="1">
    <source>
        <dbReference type="EMBL" id="RHY65086.1"/>
    </source>
</evidence>
<dbReference type="EMBL" id="QUTC01004364">
    <property type="protein sequence ID" value="RHY65086.1"/>
    <property type="molecule type" value="Genomic_DNA"/>
</dbReference>
<organism evidence="1 2">
    <name type="scientific">Aphanomyces astaci</name>
    <name type="common">Crayfish plague agent</name>
    <dbReference type="NCBI Taxonomy" id="112090"/>
    <lineage>
        <taxon>Eukaryota</taxon>
        <taxon>Sar</taxon>
        <taxon>Stramenopiles</taxon>
        <taxon>Oomycota</taxon>
        <taxon>Saprolegniomycetes</taxon>
        <taxon>Saprolegniales</taxon>
        <taxon>Verrucalvaceae</taxon>
        <taxon>Aphanomyces</taxon>
    </lineage>
</organism>